<dbReference type="SMART" id="SM00360">
    <property type="entry name" value="RRM"/>
    <property type="match status" value="1"/>
</dbReference>
<name>A0ABW3K574_9BACT</name>
<protein>
    <submittedName>
        <fullName evidence="2">RNA recognition motif domain-containing protein</fullName>
    </submittedName>
</protein>
<dbReference type="InterPro" id="IPR035979">
    <property type="entry name" value="RBD_domain_sf"/>
</dbReference>
<feature type="domain" description="RRM" evidence="1">
    <location>
        <begin position="1"/>
        <end position="79"/>
    </location>
</feature>
<dbReference type="PROSITE" id="PS50102">
    <property type="entry name" value="RRM"/>
    <property type="match status" value="1"/>
</dbReference>
<keyword evidence="3" id="KW-1185">Reference proteome</keyword>
<dbReference type="PANTHER" id="PTHR15241:SF304">
    <property type="entry name" value="RRM DOMAIN-CONTAINING PROTEIN"/>
    <property type="match status" value="1"/>
</dbReference>
<sequence length="84" mass="9291">MNLFVTNINRAVTDDALKALFIEFGKVASVKIMIDKSTGISKGFGFVDMPDDREAMEAVRKLSNASFFGSKLRVSKARPQTTIF</sequence>
<organism evidence="2 3">
    <name type="scientific">Ohtaekwangia kribbensis</name>
    <dbReference type="NCBI Taxonomy" id="688913"/>
    <lineage>
        <taxon>Bacteria</taxon>
        <taxon>Pseudomonadati</taxon>
        <taxon>Bacteroidota</taxon>
        <taxon>Cytophagia</taxon>
        <taxon>Cytophagales</taxon>
        <taxon>Fulvivirgaceae</taxon>
        <taxon>Ohtaekwangia</taxon>
    </lineage>
</organism>
<evidence type="ECO:0000259" key="1">
    <source>
        <dbReference type="PROSITE" id="PS50102"/>
    </source>
</evidence>
<dbReference type="EMBL" id="JBHTKA010000007">
    <property type="protein sequence ID" value="MFD1001180.1"/>
    <property type="molecule type" value="Genomic_DNA"/>
</dbReference>
<dbReference type="SUPFAM" id="SSF54928">
    <property type="entry name" value="RNA-binding domain, RBD"/>
    <property type="match status" value="1"/>
</dbReference>
<dbReference type="Pfam" id="PF00076">
    <property type="entry name" value="RRM_1"/>
    <property type="match status" value="1"/>
</dbReference>
<dbReference type="InterPro" id="IPR000504">
    <property type="entry name" value="RRM_dom"/>
</dbReference>
<dbReference type="PANTHER" id="PTHR15241">
    <property type="entry name" value="TRANSFORMER-2-RELATED"/>
    <property type="match status" value="1"/>
</dbReference>
<proteinExistence type="predicted"/>
<accession>A0ABW3K574</accession>
<dbReference type="Gene3D" id="3.30.70.330">
    <property type="match status" value="1"/>
</dbReference>
<gene>
    <name evidence="2" type="ORF">ACFQ21_17765</name>
</gene>
<comment type="caution">
    <text evidence="2">The sequence shown here is derived from an EMBL/GenBank/DDBJ whole genome shotgun (WGS) entry which is preliminary data.</text>
</comment>
<evidence type="ECO:0000313" key="3">
    <source>
        <dbReference type="Proteomes" id="UP001597112"/>
    </source>
</evidence>
<dbReference type="InterPro" id="IPR012677">
    <property type="entry name" value="Nucleotide-bd_a/b_plait_sf"/>
</dbReference>
<evidence type="ECO:0000313" key="2">
    <source>
        <dbReference type="EMBL" id="MFD1001180.1"/>
    </source>
</evidence>
<dbReference type="RefSeq" id="WP_377580627.1">
    <property type="nucleotide sequence ID" value="NZ_JBHTKA010000007.1"/>
</dbReference>
<dbReference type="Proteomes" id="UP001597112">
    <property type="component" value="Unassembled WGS sequence"/>
</dbReference>
<reference evidence="3" key="1">
    <citation type="journal article" date="2019" name="Int. J. Syst. Evol. Microbiol.">
        <title>The Global Catalogue of Microorganisms (GCM) 10K type strain sequencing project: providing services to taxonomists for standard genome sequencing and annotation.</title>
        <authorList>
            <consortium name="The Broad Institute Genomics Platform"/>
            <consortium name="The Broad Institute Genome Sequencing Center for Infectious Disease"/>
            <person name="Wu L."/>
            <person name="Ma J."/>
        </authorList>
    </citation>
    <scope>NUCLEOTIDE SEQUENCE [LARGE SCALE GENOMIC DNA]</scope>
    <source>
        <strain evidence="3">CCUG 58938</strain>
    </source>
</reference>